<accession>A0A756LB01</accession>
<comment type="caution">
    <text evidence="1">The sequence shown here is derived from an EMBL/GenBank/DDBJ whole genome shotgun (WGS) entry which is preliminary data.</text>
</comment>
<proteinExistence type="predicted"/>
<organism evidence="1">
    <name type="scientific">Salmonella enterica</name>
    <name type="common">Salmonella choleraesuis</name>
    <dbReference type="NCBI Taxonomy" id="28901"/>
    <lineage>
        <taxon>Bacteria</taxon>
        <taxon>Pseudomonadati</taxon>
        <taxon>Pseudomonadota</taxon>
        <taxon>Gammaproteobacteria</taxon>
        <taxon>Enterobacterales</taxon>
        <taxon>Enterobacteriaceae</taxon>
        <taxon>Salmonella</taxon>
    </lineage>
</organism>
<sequence>MAAMQRHLDVHKTLPLVFPVLFLCRETKPLSVLHEPAGHV</sequence>
<reference evidence="1" key="2">
    <citation type="submission" date="2020-02" db="EMBL/GenBank/DDBJ databases">
        <authorList>
            <consortium name="NCBI Pathogen Detection Project"/>
        </authorList>
    </citation>
    <scope>NUCLEOTIDE SEQUENCE</scope>
    <source>
        <strain evidence="1">MA.CK_00/00002125</strain>
    </source>
</reference>
<dbReference type="EMBL" id="DAAWYJ010000042">
    <property type="protein sequence ID" value="HAG0017824.1"/>
    <property type="molecule type" value="Genomic_DNA"/>
</dbReference>
<evidence type="ECO:0000313" key="1">
    <source>
        <dbReference type="EMBL" id="HAG0017824.1"/>
    </source>
</evidence>
<reference evidence="1" key="1">
    <citation type="journal article" date="2018" name="Genome Biol.">
        <title>SKESA: strategic k-mer extension for scrupulous assemblies.</title>
        <authorList>
            <person name="Souvorov A."/>
            <person name="Agarwala R."/>
            <person name="Lipman D.J."/>
        </authorList>
    </citation>
    <scope>NUCLEOTIDE SEQUENCE</scope>
    <source>
        <strain evidence="1">MA.CK_00/00002125</strain>
    </source>
</reference>
<protein>
    <submittedName>
        <fullName evidence="1">Rpn family recombination-promoting nuclease/putative transposase</fullName>
    </submittedName>
</protein>
<gene>
    <name evidence="1" type="ORF">G8O67_005222</name>
</gene>
<dbReference type="AlphaFoldDB" id="A0A756LB01"/>
<name>A0A756LB01_SALER</name>